<proteinExistence type="predicted"/>
<dbReference type="Pfam" id="PF13604">
    <property type="entry name" value="AAA_30"/>
    <property type="match status" value="1"/>
</dbReference>
<dbReference type="GO" id="GO:0005524">
    <property type="term" value="F:ATP binding"/>
    <property type="evidence" value="ECO:0007669"/>
    <property type="project" value="UniProtKB-KW"/>
</dbReference>
<gene>
    <name evidence="4" type="ORF">CLV55_11032</name>
</gene>
<evidence type="ECO:0000256" key="1">
    <source>
        <dbReference type="ARBA" id="ARBA00022741"/>
    </source>
</evidence>
<organism evidence="4 5">
    <name type="scientific">Flavobacterium aciduliphilum</name>
    <dbReference type="NCBI Taxonomy" id="1101402"/>
    <lineage>
        <taxon>Bacteria</taxon>
        <taxon>Pseudomonadati</taxon>
        <taxon>Bacteroidota</taxon>
        <taxon>Flavobacteriia</taxon>
        <taxon>Flavobacteriales</taxon>
        <taxon>Flavobacteriaceae</taxon>
        <taxon>Flavobacterium</taxon>
    </lineage>
</organism>
<feature type="domain" description="UvrD-like helicase C-terminal" evidence="3">
    <location>
        <begin position="1011"/>
        <end position="1058"/>
    </location>
</feature>
<dbReference type="PANTHER" id="PTHR43788">
    <property type="entry name" value="DNA2/NAM7 HELICASE FAMILY MEMBER"/>
    <property type="match status" value="1"/>
</dbReference>
<dbReference type="AlphaFoldDB" id="A0A328YF33"/>
<keyword evidence="1" id="KW-0547">Nucleotide-binding</keyword>
<dbReference type="PANTHER" id="PTHR43788:SF6">
    <property type="entry name" value="DNA HELICASE B"/>
    <property type="match status" value="1"/>
</dbReference>
<dbReference type="EMBL" id="QLSZ01000010">
    <property type="protein sequence ID" value="RAR70632.1"/>
    <property type="molecule type" value="Genomic_DNA"/>
</dbReference>
<comment type="caution">
    <text evidence="4">The sequence shown here is derived from an EMBL/GenBank/DDBJ whole genome shotgun (WGS) entry which is preliminary data.</text>
</comment>
<reference evidence="4 5" key="1">
    <citation type="submission" date="2018-06" db="EMBL/GenBank/DDBJ databases">
        <title>Genomic Encyclopedia of Archaeal and Bacterial Type Strains, Phase II (KMG-II): from individual species to whole genera.</title>
        <authorList>
            <person name="Goeker M."/>
        </authorList>
    </citation>
    <scope>NUCLEOTIDE SEQUENCE [LARGE SCALE GENOMIC DNA]</scope>
    <source>
        <strain evidence="4 5">DSM 25663</strain>
    </source>
</reference>
<dbReference type="Gene3D" id="2.30.30.940">
    <property type="match status" value="1"/>
</dbReference>
<dbReference type="CDD" id="cd18809">
    <property type="entry name" value="SF1_C_RecD"/>
    <property type="match status" value="1"/>
</dbReference>
<keyword evidence="2" id="KW-0067">ATP-binding</keyword>
<dbReference type="CDD" id="cd17933">
    <property type="entry name" value="DEXSc_RecD-like"/>
    <property type="match status" value="1"/>
</dbReference>
<keyword evidence="5" id="KW-1185">Reference proteome</keyword>
<dbReference type="Pfam" id="PF13538">
    <property type="entry name" value="UvrD_C_2"/>
    <property type="match status" value="1"/>
</dbReference>
<accession>A0A328YF33</accession>
<sequence>MIKHLSIRVAWHDNKWNGTVCCKPNSNGYCTQLPRIYEEKKDDEPENKPWWELEPTKLPPCKAEGGAFMNSKSYRRSFKHPYKEYDKANHSHLERTEFEVPPYSVFSVPFWWMLNKNQQEINQEYPDLPFNQFPKFNTAWVYDEKRQNAILDLFFNPIVKNKSLVVFYTKQGNPIDEECRRLLVGIGTVKDKTGILKYNKKSMGPDYPLWDRRISHSIRPIGEAGDDEGFLIPYHEYLALEDKNYKVEGKLKTKAELIEEIKVSLIEIGDNENRIDDFSYGSEWVTDRNLLAVISKLRHVIEVIKKHGVIEGPWDKRLQWLSRQIGMLKENMGPFPSFSSALVAFGFKQGHMFAFDIYKENLCETKENPWDVFEGAIYGNIPELGRKPYSREYEQLKVLWESLATNDKQLLMLLSRFELNVSQITRWFDEAKRKANGYNITTKEILSNPYLIVEEDEPKTNEKLIPVETIDYGVFEDRAVQGEYVPESPYRLESKIDPRRIRALVISILKESANEGDTLLSLFEIKERLDALSINEEVEIPANYLATHIEYLKEKLIHISTESVNALQLKTYNTIETELSKKFLARASKTLPSLNENWAELIKATIKESGGEFNPNEKRHIDALHDQSDALEKITTRKLSILNGPAGTGKTSVMGALFGSKSLTEKGILLLAPTGKARVKLEKMTGHPAFTIAQFLTKQKRFDWSRMKTLFFGKEIYKAEKTLIIDECSMLTEENFYALFQALDMMHLERVILVGDPFQLPPIGAGRPFADLCAYLEAPFKSDEEERIKASAAHAKLEVVVRTKNGAESDTLKLASWFAGRKSAKNNDEIFDKLGDNTKLNDLQIEFWNDAEKLPLLVQNIINKEFDIKEDSLIEGFNKVLGIANGKFPINNPEVVENFQMLSPVRSPLWGANNLNRMVQSTYRERPTQPWEMTLGDQQIWKGDKVIQVKNEKRNGYKDKTEVELQISNGQIGYVVNFIKSFGNASFSGLEGHTIGYSSADFKEDGSKLELAYAITVHKSQGSDFKLVFFVLPKTGRILSRELLYTGLTRAKEKLILLVEGEDTAWLFNYSKSEASETARRNTHLFKTQIRESKGSIPFVQNLIHRTKKGIYVRSKSEVIIANLLHDAEIEFQYERRFDTETGWRLPDFSIATSADEIIILEHLGMMHKPSYREEWEKKKEFYENNGYVLNENLFVTTEDENGAINSEAISNDVISRIKSLI</sequence>
<evidence type="ECO:0000313" key="5">
    <source>
        <dbReference type="Proteomes" id="UP000248840"/>
    </source>
</evidence>
<dbReference type="SUPFAM" id="SSF52540">
    <property type="entry name" value="P-loop containing nucleoside triphosphate hydrolases"/>
    <property type="match status" value="2"/>
</dbReference>
<dbReference type="OrthoDB" id="9803432at2"/>
<evidence type="ECO:0000313" key="4">
    <source>
        <dbReference type="EMBL" id="RAR70632.1"/>
    </source>
</evidence>
<name>A0A328YF33_9FLAO</name>
<keyword evidence="4" id="KW-0347">Helicase</keyword>
<dbReference type="GO" id="GO:0003678">
    <property type="term" value="F:DNA helicase activity"/>
    <property type="evidence" value="ECO:0007669"/>
    <property type="project" value="UniProtKB-ARBA"/>
</dbReference>
<keyword evidence="4" id="KW-0378">Hydrolase</keyword>
<dbReference type="Gene3D" id="3.40.50.300">
    <property type="entry name" value="P-loop containing nucleotide triphosphate hydrolases"/>
    <property type="match status" value="2"/>
</dbReference>
<protein>
    <submittedName>
        <fullName evidence="4">UvrD-like helicase family protein</fullName>
    </submittedName>
</protein>
<dbReference type="InterPro" id="IPR050534">
    <property type="entry name" value="Coronavir_polyprotein_1ab"/>
</dbReference>
<evidence type="ECO:0000256" key="2">
    <source>
        <dbReference type="ARBA" id="ARBA00022840"/>
    </source>
</evidence>
<dbReference type="RefSeq" id="WP_112113758.1">
    <property type="nucleotide sequence ID" value="NZ_QLSZ01000010.1"/>
</dbReference>
<dbReference type="InterPro" id="IPR027417">
    <property type="entry name" value="P-loop_NTPase"/>
</dbReference>
<dbReference type="InterPro" id="IPR027785">
    <property type="entry name" value="UvrD-like_helicase_C"/>
</dbReference>
<dbReference type="Proteomes" id="UP000248840">
    <property type="component" value="Unassembled WGS sequence"/>
</dbReference>
<evidence type="ECO:0000259" key="3">
    <source>
        <dbReference type="Pfam" id="PF13538"/>
    </source>
</evidence>